<evidence type="ECO:0000256" key="1">
    <source>
        <dbReference type="SAM" id="MobiDB-lite"/>
    </source>
</evidence>
<reference evidence="2" key="2">
    <citation type="submission" date="2012-05" db="EMBL/GenBank/DDBJ databases">
        <title>Annotation of the Genome Sequence of Fusarium oxysporum f. sp. melonis 26406.</title>
        <authorList>
            <consortium name="The Broad Institute Genomics Platform"/>
            <person name="Ma L.-J."/>
            <person name="Corby-Kistler H."/>
            <person name="Broz K."/>
            <person name="Gale L.R."/>
            <person name="Jonkers W."/>
            <person name="O'Donnell K."/>
            <person name="Ploetz R."/>
            <person name="Steinberg C."/>
            <person name="Schwartz D.C."/>
            <person name="VanEtten H."/>
            <person name="Zhou S."/>
            <person name="Young S.K."/>
            <person name="Zeng Q."/>
            <person name="Gargeya S."/>
            <person name="Fitzgerald M."/>
            <person name="Abouelleil A."/>
            <person name="Alvarado L."/>
            <person name="Chapman S.B."/>
            <person name="Gainer-Dewar J."/>
            <person name="Goldberg J."/>
            <person name="Griggs A."/>
            <person name="Gujja S."/>
            <person name="Hansen M."/>
            <person name="Howarth C."/>
            <person name="Imamovic A."/>
            <person name="Ireland A."/>
            <person name="Larimer J."/>
            <person name="McCowan C."/>
            <person name="Murphy C."/>
            <person name="Pearson M."/>
            <person name="Poon T.W."/>
            <person name="Priest M."/>
            <person name="Roberts A."/>
            <person name="Saif S."/>
            <person name="Shea T."/>
            <person name="Sykes S."/>
            <person name="Wortman J."/>
            <person name="Nusbaum C."/>
            <person name="Birren B."/>
        </authorList>
    </citation>
    <scope>NUCLEOTIDE SEQUENCE</scope>
    <source>
        <strain evidence="2">26406</strain>
    </source>
</reference>
<name>W9ZX86_FUSOX</name>
<protein>
    <submittedName>
        <fullName evidence="2">Uncharacterized protein</fullName>
    </submittedName>
</protein>
<dbReference type="OrthoDB" id="4987009at2759"/>
<dbReference type="HOGENOM" id="CLU_976720_0_0_1"/>
<reference evidence="2" key="1">
    <citation type="submission" date="2012-04" db="EMBL/GenBank/DDBJ databases">
        <title>The Genome Sequence of Fusarium oxysporum melonis.</title>
        <authorList>
            <consortium name="The Broad Institute Genome Sequencing Platform"/>
            <person name="Ma L.-J."/>
            <person name="Gale L.R."/>
            <person name="Schwartz D.C."/>
            <person name="Zhou S."/>
            <person name="Corby-Kistler H."/>
            <person name="Young S.K."/>
            <person name="Zeng Q."/>
            <person name="Gargeya S."/>
            <person name="Fitzgerald M."/>
            <person name="Haas B."/>
            <person name="Abouelleil A."/>
            <person name="Alvarado L."/>
            <person name="Arachchi H.M."/>
            <person name="Berlin A."/>
            <person name="Brown A."/>
            <person name="Chapman S.B."/>
            <person name="Chen Z."/>
            <person name="Dunbar C."/>
            <person name="Freedman E."/>
            <person name="Gearin G."/>
            <person name="Goldberg J."/>
            <person name="Griggs A."/>
            <person name="Gujja S."/>
            <person name="Heiman D."/>
            <person name="Howarth C."/>
            <person name="Larson L."/>
            <person name="Lui A."/>
            <person name="MacDonald P.J.P."/>
            <person name="Montmayeur A."/>
            <person name="Murphy C."/>
            <person name="Neiman D."/>
            <person name="Pearson M."/>
            <person name="Priest M."/>
            <person name="Roberts A."/>
            <person name="Saif S."/>
            <person name="Shea T."/>
            <person name="Shenoy N."/>
            <person name="Sisk P."/>
            <person name="Stolte C."/>
            <person name="Sykes S."/>
            <person name="Wortman J."/>
            <person name="Nusbaum C."/>
            <person name="Birren B."/>
        </authorList>
    </citation>
    <scope>NUCLEOTIDE SEQUENCE</scope>
    <source>
        <strain evidence="2">26406</strain>
    </source>
</reference>
<dbReference type="EMBL" id="JH659386">
    <property type="protein sequence ID" value="EXK25686.1"/>
    <property type="molecule type" value="Genomic_DNA"/>
</dbReference>
<organism evidence="2">
    <name type="scientific">Fusarium oxysporum f. sp. melonis 26406</name>
    <dbReference type="NCBI Taxonomy" id="1089452"/>
    <lineage>
        <taxon>Eukaryota</taxon>
        <taxon>Fungi</taxon>
        <taxon>Dikarya</taxon>
        <taxon>Ascomycota</taxon>
        <taxon>Pezizomycotina</taxon>
        <taxon>Sordariomycetes</taxon>
        <taxon>Hypocreomycetidae</taxon>
        <taxon>Hypocreales</taxon>
        <taxon>Nectriaceae</taxon>
        <taxon>Fusarium</taxon>
        <taxon>Fusarium oxysporum species complex</taxon>
    </lineage>
</organism>
<accession>W9ZX86</accession>
<dbReference type="Proteomes" id="UP000030703">
    <property type="component" value="Unassembled WGS sequence"/>
</dbReference>
<gene>
    <name evidence="2" type="ORF">FOMG_17648</name>
</gene>
<evidence type="ECO:0000313" key="2">
    <source>
        <dbReference type="EMBL" id="EXK25686.1"/>
    </source>
</evidence>
<proteinExistence type="predicted"/>
<dbReference type="VEuPathDB" id="FungiDB:FOMG_17648"/>
<dbReference type="AlphaFoldDB" id="W9ZX86"/>
<feature type="region of interest" description="Disordered" evidence="1">
    <location>
        <begin position="149"/>
        <end position="168"/>
    </location>
</feature>
<sequence length="285" mass="32360">MSSSSITHLGSPETPTQAMRCWGGCLQFSSFEIDRPNDLIDSINRFDFDFDPSTRAFQSIDIDRLQVVIDRFDRRSPNSSGVLGATRDRPVSLDACPMLSAQTYSIQVNLIDLTLANAVAYGLTSGTLCGTQSLPYQYIMDSFDEEVEDATTSIPPPSSELPTSSASTKYAPSKFPDYEAWTIDKFERFPGFTICHDPSRERTWWWQFGFRMKDNRSQPHKIVWICERCFLRNRLKTTNYVFVASMAGGIVWHLSREHKVVVGAIPAPYPMLLDDKHFVSRLVEK</sequence>